<dbReference type="EMBL" id="CAJNIZ010006609">
    <property type="protein sequence ID" value="CAE7251396.1"/>
    <property type="molecule type" value="Genomic_DNA"/>
</dbReference>
<organism evidence="1 2">
    <name type="scientific">Symbiodinium pilosum</name>
    <name type="common">Dinoflagellate</name>
    <dbReference type="NCBI Taxonomy" id="2952"/>
    <lineage>
        <taxon>Eukaryota</taxon>
        <taxon>Sar</taxon>
        <taxon>Alveolata</taxon>
        <taxon>Dinophyceae</taxon>
        <taxon>Suessiales</taxon>
        <taxon>Symbiodiniaceae</taxon>
        <taxon>Symbiodinium</taxon>
    </lineage>
</organism>
<dbReference type="Proteomes" id="UP000649617">
    <property type="component" value="Unassembled WGS sequence"/>
</dbReference>
<gene>
    <name evidence="1" type="ORF">SPIL2461_LOCUS4871</name>
</gene>
<feature type="non-terminal residue" evidence="1">
    <location>
        <position position="82"/>
    </location>
</feature>
<proteinExistence type="predicted"/>
<evidence type="ECO:0000313" key="2">
    <source>
        <dbReference type="Proteomes" id="UP000649617"/>
    </source>
</evidence>
<comment type="caution">
    <text evidence="1">The sequence shown here is derived from an EMBL/GenBank/DDBJ whole genome shotgun (WGS) entry which is preliminary data.</text>
</comment>
<evidence type="ECO:0000313" key="1">
    <source>
        <dbReference type="EMBL" id="CAE7251396.1"/>
    </source>
</evidence>
<keyword evidence="2" id="KW-1185">Reference proteome</keyword>
<sequence>VNVQCKDGQMEIGIEAAEQLGICRLDNDYEMKWRSRRYVFAITQVKGDICIDPHLGMKFLVPSTSIKISALGRSDDIVYGLD</sequence>
<name>A0A812LQG4_SYMPI</name>
<protein>
    <submittedName>
        <fullName evidence="1">Uncharacterized protein</fullName>
    </submittedName>
</protein>
<accession>A0A812LQG4</accession>
<dbReference type="AlphaFoldDB" id="A0A812LQG4"/>
<feature type="non-terminal residue" evidence="1">
    <location>
        <position position="1"/>
    </location>
</feature>
<reference evidence="1" key="1">
    <citation type="submission" date="2021-02" db="EMBL/GenBank/DDBJ databases">
        <authorList>
            <person name="Dougan E. K."/>
            <person name="Rhodes N."/>
            <person name="Thang M."/>
            <person name="Chan C."/>
        </authorList>
    </citation>
    <scope>NUCLEOTIDE SEQUENCE</scope>
</reference>